<gene>
    <name evidence="1" type="ORF">H4K34_03890</name>
</gene>
<dbReference type="EMBL" id="CP060139">
    <property type="protein sequence ID" value="QNR24995.1"/>
    <property type="molecule type" value="Genomic_DNA"/>
</dbReference>
<name>A0A7H0VGZ7_9FLAO</name>
<dbReference type="KEGG" id="chyd:H4K34_03890"/>
<reference evidence="1 2" key="1">
    <citation type="submission" date="2020-08" db="EMBL/GenBank/DDBJ databases">
        <title>Croceimicrobium hydrocarbonivorans gen. nov., sp. nov., a novel marine bacterium isolated from a bacterial consortium that degrades polyethylene terephthalate.</title>
        <authorList>
            <person name="Liu R."/>
        </authorList>
    </citation>
    <scope>NUCLEOTIDE SEQUENCE [LARGE SCALE GENOMIC DNA]</scope>
    <source>
        <strain evidence="1 2">A20-9</strain>
    </source>
</reference>
<dbReference type="AlphaFoldDB" id="A0A7H0VGZ7"/>
<dbReference type="Proteomes" id="UP000516305">
    <property type="component" value="Chromosome"/>
</dbReference>
<dbReference type="RefSeq" id="WP_210759521.1">
    <property type="nucleotide sequence ID" value="NZ_CP060139.1"/>
</dbReference>
<sequence length="158" mass="18270">MPQLILVLISLCLPRHDFHVSIAQVEYKDQEMQCTLRLFREDLENHLEKDLAYSLKLGEADEHPSADSLVAAYISQEFNLKIGPKSLKQNYLGKEVEVEMIYLYFFYPCPEKPAELVVRNSVFFDSFDDQSNIVNVRIGDELRSAYLTSAESEKKLVF</sequence>
<organism evidence="1 2">
    <name type="scientific">Croceimicrobium hydrocarbonivorans</name>
    <dbReference type="NCBI Taxonomy" id="2761580"/>
    <lineage>
        <taxon>Bacteria</taxon>
        <taxon>Pseudomonadati</taxon>
        <taxon>Bacteroidota</taxon>
        <taxon>Flavobacteriia</taxon>
        <taxon>Flavobacteriales</taxon>
        <taxon>Owenweeksiaceae</taxon>
        <taxon>Croceimicrobium</taxon>
    </lineage>
</organism>
<dbReference type="InterPro" id="IPR046525">
    <property type="entry name" value="DUF6702"/>
</dbReference>
<proteinExistence type="predicted"/>
<accession>A0A7H0VGZ7</accession>
<keyword evidence="2" id="KW-1185">Reference proteome</keyword>
<dbReference type="Pfam" id="PF20420">
    <property type="entry name" value="DUF6702"/>
    <property type="match status" value="1"/>
</dbReference>
<evidence type="ECO:0000313" key="1">
    <source>
        <dbReference type="EMBL" id="QNR24995.1"/>
    </source>
</evidence>
<evidence type="ECO:0000313" key="2">
    <source>
        <dbReference type="Proteomes" id="UP000516305"/>
    </source>
</evidence>
<protein>
    <submittedName>
        <fullName evidence="1">Uncharacterized protein</fullName>
    </submittedName>
</protein>